<keyword evidence="2" id="KW-0560">Oxidoreductase</keyword>
<reference evidence="4" key="1">
    <citation type="submission" date="2022-10" db="EMBL/GenBank/DDBJ databases">
        <title>Hoeflea sp. G2-23, isolated from marine algae.</title>
        <authorList>
            <person name="Kristyanto S."/>
            <person name="Kim J.M."/>
            <person name="Jeon C.O."/>
        </authorList>
    </citation>
    <scope>NUCLEOTIDE SEQUENCE</scope>
    <source>
        <strain evidence="4">G2-23</strain>
    </source>
</reference>
<accession>A0ABT3ZEP7</accession>
<dbReference type="Proteomes" id="UP001073227">
    <property type="component" value="Unassembled WGS sequence"/>
</dbReference>
<dbReference type="EMBL" id="JAOVZR010000001">
    <property type="protein sequence ID" value="MCY0150266.1"/>
    <property type="molecule type" value="Genomic_DNA"/>
</dbReference>
<evidence type="ECO:0000256" key="1">
    <source>
        <dbReference type="ARBA" id="ARBA00006484"/>
    </source>
</evidence>
<keyword evidence="5" id="KW-1185">Reference proteome</keyword>
<dbReference type="InterPro" id="IPR002347">
    <property type="entry name" value="SDR_fam"/>
</dbReference>
<dbReference type="PANTHER" id="PTHR44196">
    <property type="entry name" value="DEHYDROGENASE/REDUCTASE SDR FAMILY MEMBER 7B"/>
    <property type="match status" value="1"/>
</dbReference>
<dbReference type="PRINTS" id="PR00081">
    <property type="entry name" value="GDHRDH"/>
</dbReference>
<dbReference type="InterPro" id="IPR036291">
    <property type="entry name" value="NAD(P)-bd_dom_sf"/>
</dbReference>
<name>A0ABT3ZEP7_9HYPH</name>
<dbReference type="CDD" id="cd05233">
    <property type="entry name" value="SDR_c"/>
    <property type="match status" value="1"/>
</dbReference>
<comment type="similarity">
    <text evidence="1">Belongs to the short-chain dehydrogenases/reductases (SDR) family.</text>
</comment>
<dbReference type="RefSeq" id="WP_267655700.1">
    <property type="nucleotide sequence ID" value="NZ_JAOVZR010000001.1"/>
</dbReference>
<comment type="caution">
    <text evidence="4">The sequence shown here is derived from an EMBL/GenBank/DDBJ whole genome shotgun (WGS) entry which is preliminary data.</text>
</comment>
<organism evidence="4 5">
    <name type="scientific">Hoeflea algicola</name>
    <dbReference type="NCBI Taxonomy" id="2983763"/>
    <lineage>
        <taxon>Bacteria</taxon>
        <taxon>Pseudomonadati</taxon>
        <taxon>Pseudomonadota</taxon>
        <taxon>Alphaproteobacteria</taxon>
        <taxon>Hyphomicrobiales</taxon>
        <taxon>Rhizobiaceae</taxon>
        <taxon>Hoeflea</taxon>
    </lineage>
</organism>
<dbReference type="SUPFAM" id="SSF51735">
    <property type="entry name" value="NAD(P)-binding Rossmann-fold domains"/>
    <property type="match status" value="1"/>
</dbReference>
<feature type="domain" description="Ketoreductase" evidence="3">
    <location>
        <begin position="6"/>
        <end position="185"/>
    </location>
</feature>
<sequence length="255" mass="26892">MNASTKRALVTGGSAGLGAAMARWLAASGYEVLSLDRQKGVAQAPDAGEGTISHLYCDLSSRTELDRILPELIKRGPFDLVVLNAGISATGRFETIDLATHLNVLRVNTEAPMVIAARLLEEGGFTPGAALLLVSSLSYFTGYPGAASYAASKDALAIYASSMRKAAKARSVSITVAFPGPLRTDHAERHAPQGADASKRMAPDHAARLILADAFSGRKNSIPGAPNRAFALIGRIAPKPVTALMRRLIYLRLDP</sequence>
<dbReference type="InterPro" id="IPR020904">
    <property type="entry name" value="Sc_DH/Rdtase_CS"/>
</dbReference>
<evidence type="ECO:0000259" key="3">
    <source>
        <dbReference type="SMART" id="SM00822"/>
    </source>
</evidence>
<dbReference type="Pfam" id="PF00106">
    <property type="entry name" value="adh_short"/>
    <property type="match status" value="1"/>
</dbReference>
<dbReference type="PROSITE" id="PS00061">
    <property type="entry name" value="ADH_SHORT"/>
    <property type="match status" value="1"/>
</dbReference>
<proteinExistence type="inferred from homology"/>
<dbReference type="Gene3D" id="3.40.50.720">
    <property type="entry name" value="NAD(P)-binding Rossmann-like Domain"/>
    <property type="match status" value="1"/>
</dbReference>
<evidence type="ECO:0000313" key="5">
    <source>
        <dbReference type="Proteomes" id="UP001073227"/>
    </source>
</evidence>
<protein>
    <submittedName>
        <fullName evidence="4">SDR family NAD(P)-dependent oxidoreductase</fullName>
    </submittedName>
</protein>
<dbReference type="InterPro" id="IPR057326">
    <property type="entry name" value="KR_dom"/>
</dbReference>
<evidence type="ECO:0000313" key="4">
    <source>
        <dbReference type="EMBL" id="MCY0150266.1"/>
    </source>
</evidence>
<dbReference type="SMART" id="SM00822">
    <property type="entry name" value="PKS_KR"/>
    <property type="match status" value="1"/>
</dbReference>
<dbReference type="PANTHER" id="PTHR44196:SF1">
    <property type="entry name" value="DEHYDROGENASE_REDUCTASE SDR FAMILY MEMBER 7B"/>
    <property type="match status" value="1"/>
</dbReference>
<gene>
    <name evidence="4" type="ORF">OEG84_21805</name>
</gene>
<evidence type="ECO:0000256" key="2">
    <source>
        <dbReference type="ARBA" id="ARBA00023002"/>
    </source>
</evidence>